<dbReference type="GO" id="GO:0042732">
    <property type="term" value="P:D-xylose metabolic process"/>
    <property type="evidence" value="ECO:0007669"/>
    <property type="project" value="UniProtKB-KW"/>
</dbReference>
<comment type="function">
    <text evidence="1">Transcriptional repressor of xylose-utilizing enzymes.</text>
</comment>
<gene>
    <name evidence="4" type="ORF">B9T62_08315</name>
</gene>
<dbReference type="RefSeq" id="WP_087914805.1">
    <property type="nucleotide sequence ID" value="NZ_CP021780.1"/>
</dbReference>
<keyword evidence="3" id="KW-0859">Xylose metabolism</keyword>
<proteinExistence type="inferred from homology"/>
<dbReference type="InterPro" id="IPR000600">
    <property type="entry name" value="ROK"/>
</dbReference>
<dbReference type="InterPro" id="IPR036388">
    <property type="entry name" value="WH-like_DNA-bd_sf"/>
</dbReference>
<dbReference type="PANTHER" id="PTHR18964:SF149">
    <property type="entry name" value="BIFUNCTIONAL UDP-N-ACETYLGLUCOSAMINE 2-EPIMERASE_N-ACETYLMANNOSAMINE KINASE"/>
    <property type="match status" value="1"/>
</dbReference>
<dbReference type="PANTHER" id="PTHR18964">
    <property type="entry name" value="ROK (REPRESSOR, ORF, KINASE) FAMILY"/>
    <property type="match status" value="1"/>
</dbReference>
<evidence type="ECO:0000256" key="1">
    <source>
        <dbReference type="ARBA" id="ARBA00002486"/>
    </source>
</evidence>
<dbReference type="Pfam" id="PF00480">
    <property type="entry name" value="ROK"/>
    <property type="match status" value="1"/>
</dbReference>
<reference evidence="4 5" key="1">
    <citation type="submission" date="2017-06" db="EMBL/GenBank/DDBJ databases">
        <title>Complete genome sequence of Paenibacillus donghaensis KCTC 13049T isolated from East Sea sediment, South Korea.</title>
        <authorList>
            <person name="Jung B.K."/>
            <person name="Hong S.-J."/>
            <person name="Shin J.-H."/>
        </authorList>
    </citation>
    <scope>NUCLEOTIDE SEQUENCE [LARGE SCALE GENOMIC DNA]</scope>
    <source>
        <strain evidence="4 5">KCTC 13049</strain>
    </source>
</reference>
<keyword evidence="3" id="KW-0119">Carbohydrate metabolism</keyword>
<comment type="similarity">
    <text evidence="2">Belongs to the ROK (NagC/XylR) family.</text>
</comment>
<dbReference type="Proteomes" id="UP000249890">
    <property type="component" value="Chromosome"/>
</dbReference>
<dbReference type="EMBL" id="CP021780">
    <property type="protein sequence ID" value="ASA20787.1"/>
    <property type="molecule type" value="Genomic_DNA"/>
</dbReference>
<dbReference type="OrthoDB" id="6501901at2"/>
<keyword evidence="5" id="KW-1185">Reference proteome</keyword>
<name>A0A2Z2K749_9BACL</name>
<accession>A0A2Z2K749</accession>
<evidence type="ECO:0000313" key="4">
    <source>
        <dbReference type="EMBL" id="ASA20787.1"/>
    </source>
</evidence>
<organism evidence="4 5">
    <name type="scientific">Paenibacillus donghaensis</name>
    <dbReference type="NCBI Taxonomy" id="414771"/>
    <lineage>
        <taxon>Bacteria</taxon>
        <taxon>Bacillati</taxon>
        <taxon>Bacillota</taxon>
        <taxon>Bacilli</taxon>
        <taxon>Bacillales</taxon>
        <taxon>Paenibacillaceae</taxon>
        <taxon>Paenibacillus</taxon>
    </lineage>
</organism>
<evidence type="ECO:0000256" key="3">
    <source>
        <dbReference type="ARBA" id="ARBA00022629"/>
    </source>
</evidence>
<sequence>MDKASPNLMKEINLNTVRRAMKQHGKATKPQLAALTGLSVVTIQSLMKELIELGEVEEDALIPSNGGRPVLNYRFNYNHSLALVIHMNELQVEDIVFVAVFNLNGDPLLNREYSFKDIFNRKIFYRMLDELLALFPSIKVMGIGIPGQSVNGKIIVSSHQELQGVELAGELERRYGLPVVLENDVNAAVSGYCHHKQTAEEQCILGIYFPEKYPPGVGIYLNEGIVKGKNGMAGEIKFLPLNVDWYRAMTAEVFIETVCTIVQTLSAVLAPDQIVIYREQIDVEAWRSGWDSYQSTHGLPSAPEIRISNAFYEDFKEGMKWLTLQALEPKLQNQL</sequence>
<dbReference type="SUPFAM" id="SSF46785">
    <property type="entry name" value="Winged helix' DNA-binding domain"/>
    <property type="match status" value="1"/>
</dbReference>
<evidence type="ECO:0000256" key="2">
    <source>
        <dbReference type="ARBA" id="ARBA00006479"/>
    </source>
</evidence>
<protein>
    <submittedName>
        <fullName evidence="4">Transcriptional regulator</fullName>
    </submittedName>
</protein>
<dbReference type="KEGG" id="pdh:B9T62_08315"/>
<dbReference type="Gene3D" id="1.10.10.10">
    <property type="entry name" value="Winged helix-like DNA-binding domain superfamily/Winged helix DNA-binding domain"/>
    <property type="match status" value="1"/>
</dbReference>
<dbReference type="Gene3D" id="3.30.420.40">
    <property type="match status" value="2"/>
</dbReference>
<dbReference type="SUPFAM" id="SSF53067">
    <property type="entry name" value="Actin-like ATPase domain"/>
    <property type="match status" value="1"/>
</dbReference>
<evidence type="ECO:0000313" key="5">
    <source>
        <dbReference type="Proteomes" id="UP000249890"/>
    </source>
</evidence>
<dbReference type="CDD" id="cd23763">
    <property type="entry name" value="ASKHA_ATPase_ROK"/>
    <property type="match status" value="1"/>
</dbReference>
<dbReference type="InterPro" id="IPR043129">
    <property type="entry name" value="ATPase_NBD"/>
</dbReference>
<dbReference type="AlphaFoldDB" id="A0A2Z2K749"/>
<dbReference type="InterPro" id="IPR036390">
    <property type="entry name" value="WH_DNA-bd_sf"/>
</dbReference>